<dbReference type="OrthoDB" id="6619622at2759"/>
<dbReference type="PANTHER" id="PTHR14741">
    <property type="entry name" value="S-ADENOSYLMETHIONINE-DEPENDENT METHYLTRANSFERASE RELATED"/>
    <property type="match status" value="1"/>
</dbReference>
<evidence type="ECO:0000256" key="10">
    <source>
        <dbReference type="ARBA" id="ARBA00023015"/>
    </source>
</evidence>
<dbReference type="GO" id="GO:0005737">
    <property type="term" value="C:cytoplasm"/>
    <property type="evidence" value="ECO:0007669"/>
    <property type="project" value="UniProtKB-SubCell"/>
</dbReference>
<dbReference type="Gene3D" id="3.40.50.150">
    <property type="entry name" value="Vaccinia Virus protein VP39"/>
    <property type="match status" value="1"/>
</dbReference>
<dbReference type="PANTHER" id="PTHR14741:SF32">
    <property type="entry name" value="TRIMETHYLGUANOSINE SYNTHASE"/>
    <property type="match status" value="1"/>
</dbReference>
<dbReference type="SUPFAM" id="SSF53335">
    <property type="entry name" value="S-adenosyl-L-methionine-dependent methyltransferases"/>
    <property type="match status" value="1"/>
</dbReference>
<dbReference type="CDD" id="cd02440">
    <property type="entry name" value="AdoMet_MTases"/>
    <property type="match status" value="1"/>
</dbReference>
<dbReference type="EMBL" id="CADCXU010004672">
    <property type="protein sequence ID" value="CAA9996522.1"/>
    <property type="molecule type" value="Genomic_DNA"/>
</dbReference>
<comment type="subcellular location">
    <subcellularLocation>
        <location evidence="2">Cytoplasm</location>
    </subcellularLocation>
    <subcellularLocation>
        <location evidence="1">Nucleus</location>
        <location evidence="1">Cajal body</location>
    </subcellularLocation>
    <subcellularLocation>
        <location evidence="3">Nucleus</location>
        <location evidence="3">Nucleolus</location>
    </subcellularLocation>
</comment>
<organism evidence="24 25">
    <name type="scientific">Nesidiocoris tenuis</name>
    <dbReference type="NCBI Taxonomy" id="355587"/>
    <lineage>
        <taxon>Eukaryota</taxon>
        <taxon>Metazoa</taxon>
        <taxon>Ecdysozoa</taxon>
        <taxon>Arthropoda</taxon>
        <taxon>Hexapoda</taxon>
        <taxon>Insecta</taxon>
        <taxon>Pterygota</taxon>
        <taxon>Neoptera</taxon>
        <taxon>Paraneoptera</taxon>
        <taxon>Hemiptera</taxon>
        <taxon>Heteroptera</taxon>
        <taxon>Panheteroptera</taxon>
        <taxon>Cimicomorpha</taxon>
        <taxon>Miridae</taxon>
        <taxon>Dicyphina</taxon>
        <taxon>Nesidiocoris</taxon>
    </lineage>
</organism>
<evidence type="ECO:0000256" key="3">
    <source>
        <dbReference type="ARBA" id="ARBA00004604"/>
    </source>
</evidence>
<comment type="catalytic activity">
    <reaction evidence="17">
        <text>a 5'-end (N(7)-methyl 5'-triphosphoguanosine)-ribonucleoside in snRNA + S-adenosyl-L-methionine = a 5'-end (N(2),N(7)-dimethyl 5'-triphosphoguanosine)-ribonucleoside in snRNA + S-adenosyl-L-homocysteine + H(+)</text>
        <dbReference type="Rhea" id="RHEA:78471"/>
        <dbReference type="Rhea" id="RHEA-COMP:19085"/>
        <dbReference type="Rhea" id="RHEA-COMP:19087"/>
        <dbReference type="ChEBI" id="CHEBI:15378"/>
        <dbReference type="ChEBI" id="CHEBI:57856"/>
        <dbReference type="ChEBI" id="CHEBI:59789"/>
        <dbReference type="ChEBI" id="CHEBI:156461"/>
        <dbReference type="ChEBI" id="CHEBI:172880"/>
    </reaction>
    <physiologicalReaction direction="left-to-right" evidence="17">
        <dbReference type="Rhea" id="RHEA:78472"/>
    </physiologicalReaction>
</comment>
<evidence type="ECO:0000256" key="4">
    <source>
        <dbReference type="ARBA" id="ARBA00018517"/>
    </source>
</evidence>
<keyword evidence="12" id="KW-0539">Nucleus</keyword>
<evidence type="ECO:0000256" key="22">
    <source>
        <dbReference type="ARBA" id="ARBA00081504"/>
    </source>
</evidence>
<dbReference type="Pfam" id="PF09445">
    <property type="entry name" value="Methyltransf_15"/>
    <property type="match status" value="1"/>
</dbReference>
<evidence type="ECO:0000313" key="25">
    <source>
        <dbReference type="Proteomes" id="UP000479000"/>
    </source>
</evidence>
<evidence type="ECO:0000313" key="24">
    <source>
        <dbReference type="EMBL" id="CAA9996522.1"/>
    </source>
</evidence>
<protein>
    <recommendedName>
        <fullName evidence="4">Trimethylguanosine synthase</fullName>
    </recommendedName>
    <alternativeName>
        <fullName evidence="18">Cap-specific guanine-N(2) methyltransferase</fullName>
    </alternativeName>
    <alternativeName>
        <fullName evidence="21">Nuclear receptor coactivator 6-interacting protein</fullName>
    </alternativeName>
    <alternativeName>
        <fullName evidence="22">PRIP-interacting protein with methyltransferase motif</fullName>
    </alternativeName>
</protein>
<keyword evidence="5" id="KW-0963">Cytoplasm</keyword>
<feature type="region of interest" description="Disordered" evidence="23">
    <location>
        <begin position="21"/>
        <end position="86"/>
    </location>
</feature>
<evidence type="ECO:0000256" key="5">
    <source>
        <dbReference type="ARBA" id="ARBA00022490"/>
    </source>
</evidence>
<accession>A0A6H5G2B7</accession>
<keyword evidence="8" id="KW-0808">Transferase</keyword>
<keyword evidence="25" id="KW-1185">Reference proteome</keyword>
<evidence type="ECO:0000256" key="14">
    <source>
        <dbReference type="ARBA" id="ARBA00047418"/>
    </source>
</evidence>
<comment type="catalytic activity">
    <reaction evidence="16">
        <text>a 5'-end (N(2),N(7)-dimethyl 5'-triphosphoguanosine)-ribonucleoside in snRNA + S-adenosyl-L-methionine = a 5'-end (N(2),N(2),N(7)-trimethyl 5'-triphosphoguanosine)-ribonucleoside in snRNA + S-adenosyl-L-homocysteine + H(+)</text>
        <dbReference type="Rhea" id="RHEA:78479"/>
        <dbReference type="Rhea" id="RHEA-COMP:19087"/>
        <dbReference type="Rhea" id="RHEA-COMP:19089"/>
        <dbReference type="ChEBI" id="CHEBI:15378"/>
        <dbReference type="ChEBI" id="CHEBI:57856"/>
        <dbReference type="ChEBI" id="CHEBI:59789"/>
        <dbReference type="ChEBI" id="CHEBI:167623"/>
        <dbReference type="ChEBI" id="CHEBI:172880"/>
    </reaction>
    <physiologicalReaction direction="left-to-right" evidence="16">
        <dbReference type="Rhea" id="RHEA:78480"/>
    </physiologicalReaction>
</comment>
<dbReference type="FunFam" id="3.40.50.150:FF:000066">
    <property type="entry name" value="Trimethylguanosine synthase 1"/>
    <property type="match status" value="1"/>
</dbReference>
<evidence type="ECO:0000256" key="16">
    <source>
        <dbReference type="ARBA" id="ARBA00048763"/>
    </source>
</evidence>
<evidence type="ECO:0000256" key="23">
    <source>
        <dbReference type="SAM" id="MobiDB-lite"/>
    </source>
</evidence>
<comment type="subunit">
    <text evidence="20">May form homooligomers. Interacts with CREBBP/CBP, EED/WAIT1, EP300/P300, NCOA6/PRIP, PPARBP/PBP and SMN.</text>
</comment>
<keyword evidence="10" id="KW-0805">Transcription regulation</keyword>
<keyword evidence="7" id="KW-0489">Methyltransferase</keyword>
<keyword evidence="6" id="KW-0597">Phosphoprotein</keyword>
<comment type="catalytic activity">
    <reaction evidence="15">
        <text>a 5'-end (N(7)-methyl 5'-triphosphoguanosine)-ribonucleoside in snoRNA + S-adenosyl-L-methionine = a 5'-end (N(2),N(7)-dimethyl 5'-triphosphoguanosine)-ribonucleoside in snoRNA + S-adenosyl-L-homocysteine + H(+)</text>
        <dbReference type="Rhea" id="RHEA:78475"/>
        <dbReference type="Rhea" id="RHEA-COMP:19086"/>
        <dbReference type="Rhea" id="RHEA-COMP:19088"/>
        <dbReference type="ChEBI" id="CHEBI:15378"/>
        <dbReference type="ChEBI" id="CHEBI:57856"/>
        <dbReference type="ChEBI" id="CHEBI:59789"/>
        <dbReference type="ChEBI" id="CHEBI:156461"/>
        <dbReference type="ChEBI" id="CHEBI:172880"/>
    </reaction>
    <physiologicalReaction direction="left-to-right" evidence="15">
        <dbReference type="Rhea" id="RHEA:78476"/>
    </physiologicalReaction>
</comment>
<dbReference type="GO" id="GO:0005730">
    <property type="term" value="C:nucleolus"/>
    <property type="evidence" value="ECO:0007669"/>
    <property type="project" value="UniProtKB-SubCell"/>
</dbReference>
<dbReference type="AlphaFoldDB" id="A0A6H5G2B7"/>
<evidence type="ECO:0000256" key="19">
    <source>
        <dbReference type="ARBA" id="ARBA00057179"/>
    </source>
</evidence>
<sequence length="306" mass="34413">MNIPNLILLFQVKQFIQDQSSTQPASGSVELENPQVEMDDFSEKDDETTEEEEENFLSAEEWSANLSGAERKERPTKRRKRKLRRKKLPSSVTLPVEIQENEKLKKYWYQRYRLFSKFDKGIRLDEESWYSVTPEEVSKHLAERCRCDLIVDACCGAGGNTIQFAFTCEKVIAIDIDPKKIELARHNAKVYGVANRIEFIVGDFLQLAPKLQAEVVFLSPPWGGPSYMASPSYPLASIQVPGGGEALYKAAVSISPHVAYFLPKNINTSELVHMVGPGGSVEVEQNFLDKKLVAVTAYFGELVDSA</sequence>
<evidence type="ECO:0000256" key="6">
    <source>
        <dbReference type="ARBA" id="ARBA00022553"/>
    </source>
</evidence>
<dbReference type="GO" id="GO:0071164">
    <property type="term" value="F:RNA cap trimethylguanosine synthase activity"/>
    <property type="evidence" value="ECO:0007669"/>
    <property type="project" value="TreeGrafter"/>
</dbReference>
<proteinExistence type="inferred from homology"/>
<evidence type="ECO:0000256" key="18">
    <source>
        <dbReference type="ARBA" id="ARBA00049790"/>
    </source>
</evidence>
<evidence type="ECO:0000256" key="2">
    <source>
        <dbReference type="ARBA" id="ARBA00004496"/>
    </source>
</evidence>
<evidence type="ECO:0000256" key="20">
    <source>
        <dbReference type="ARBA" id="ARBA00064494"/>
    </source>
</evidence>
<keyword evidence="11" id="KW-0804">Transcription</keyword>
<feature type="compositionally biased region" description="Basic residues" evidence="23">
    <location>
        <begin position="74"/>
        <end position="86"/>
    </location>
</feature>
<evidence type="ECO:0000256" key="7">
    <source>
        <dbReference type="ARBA" id="ARBA00022603"/>
    </source>
</evidence>
<evidence type="ECO:0000256" key="8">
    <source>
        <dbReference type="ARBA" id="ARBA00022679"/>
    </source>
</evidence>
<comment type="catalytic activity">
    <reaction evidence="14">
        <text>a 5'-end (N(2),N(7)-dimethyl 5'-triphosphoguanosine)-ribonucleoside in snoRNA + S-adenosyl-L-methionine = a 5'-end (N(2),N(2),N(7)-trimethyl 5'-triphosphoguanosine)-ribonucleoside in snoRNA + S-adenosyl-L-homocysteine + H(+)</text>
        <dbReference type="Rhea" id="RHEA:78507"/>
        <dbReference type="Rhea" id="RHEA-COMP:19088"/>
        <dbReference type="Rhea" id="RHEA-COMP:19090"/>
        <dbReference type="ChEBI" id="CHEBI:15378"/>
        <dbReference type="ChEBI" id="CHEBI:57856"/>
        <dbReference type="ChEBI" id="CHEBI:59789"/>
        <dbReference type="ChEBI" id="CHEBI:167623"/>
        <dbReference type="ChEBI" id="CHEBI:172880"/>
    </reaction>
    <physiologicalReaction direction="left-to-right" evidence="14">
        <dbReference type="Rhea" id="RHEA:78508"/>
    </physiologicalReaction>
</comment>
<dbReference type="InterPro" id="IPR029063">
    <property type="entry name" value="SAM-dependent_MTases_sf"/>
</dbReference>
<evidence type="ECO:0000256" key="15">
    <source>
        <dbReference type="ARBA" id="ARBA00048740"/>
    </source>
</evidence>
<dbReference type="GO" id="GO:0015030">
    <property type="term" value="C:Cajal body"/>
    <property type="evidence" value="ECO:0007669"/>
    <property type="project" value="UniProtKB-SubCell"/>
</dbReference>
<feature type="compositionally biased region" description="Acidic residues" evidence="23">
    <location>
        <begin position="37"/>
        <end position="55"/>
    </location>
</feature>
<comment type="function">
    <text evidence="19">Catalyzes the 2 serial methylation steps for the conversion of the 7-monomethylguanosine (m(7)G) caps of snRNAs and snoRNAs to a 2,2,7-trimethylguanosine (m(2,2,7)G) cap structure. The enzyme is specific for guanine, and N7 methylation must precede N2 methylation. Hypermethylation of the m7G cap of U snRNAs leads to their concentration in nuclear foci, their colocalization with coilin and the formation of canonical Cajal bodies (CBs). Plays a role in transcriptional regulation.</text>
</comment>
<evidence type="ECO:0000256" key="12">
    <source>
        <dbReference type="ARBA" id="ARBA00023242"/>
    </source>
</evidence>
<evidence type="ECO:0000256" key="11">
    <source>
        <dbReference type="ARBA" id="ARBA00023163"/>
    </source>
</evidence>
<comment type="similarity">
    <text evidence="13">Belongs to the methyltransferase superfamily. Trimethylguanosine synthase family.</text>
</comment>
<dbReference type="Proteomes" id="UP000479000">
    <property type="component" value="Unassembled WGS sequence"/>
</dbReference>
<evidence type="ECO:0000256" key="13">
    <source>
        <dbReference type="ARBA" id="ARBA00025783"/>
    </source>
</evidence>
<evidence type="ECO:0000256" key="21">
    <source>
        <dbReference type="ARBA" id="ARBA00079339"/>
    </source>
</evidence>
<evidence type="ECO:0000256" key="1">
    <source>
        <dbReference type="ARBA" id="ARBA00004408"/>
    </source>
</evidence>
<gene>
    <name evidence="24" type="ORF">NTEN_LOCUS3025</name>
</gene>
<evidence type="ECO:0000256" key="17">
    <source>
        <dbReference type="ARBA" id="ARBA00049075"/>
    </source>
</evidence>
<dbReference type="InterPro" id="IPR019012">
    <property type="entry name" value="RNA_cap_Gua-N2-MeTrfase"/>
</dbReference>
<keyword evidence="9" id="KW-0949">S-adenosyl-L-methionine</keyword>
<evidence type="ECO:0000256" key="9">
    <source>
        <dbReference type="ARBA" id="ARBA00022691"/>
    </source>
</evidence>
<reference evidence="24 25" key="1">
    <citation type="submission" date="2020-02" db="EMBL/GenBank/DDBJ databases">
        <authorList>
            <person name="Ferguson B K."/>
        </authorList>
    </citation>
    <scope>NUCLEOTIDE SEQUENCE [LARGE SCALE GENOMIC DNA]</scope>
</reference>
<name>A0A6H5G2B7_9HEMI</name>